<accession>Q5HRT1</accession>
<organism evidence="1 2">
    <name type="scientific">Staphylococcus epidermidis (strain ATCC 35984 / DSM 28319 / BCRC 17069 / CCUG 31568 / BM 3577 / RP62A)</name>
    <dbReference type="NCBI Taxonomy" id="176279"/>
    <lineage>
        <taxon>Bacteria</taxon>
        <taxon>Bacillati</taxon>
        <taxon>Bacillota</taxon>
        <taxon>Bacilli</taxon>
        <taxon>Bacillales</taxon>
        <taxon>Staphylococcaceae</taxon>
        <taxon>Staphylococcus</taxon>
    </lineage>
</organism>
<sequence length="41" mass="4687">MKLDISYSSKSITFKTFPSFNYGIFGDHFTPFTATVRSTVF</sequence>
<proteinExistence type="predicted"/>
<dbReference type="HOGENOM" id="CLU_3276949_0_0_9"/>
<protein>
    <submittedName>
        <fullName evidence="1">Conserved domain protein</fullName>
    </submittedName>
</protein>
<dbReference type="EMBL" id="CP000029">
    <property type="protein sequence ID" value="AAW53554.1"/>
    <property type="molecule type" value="Genomic_DNA"/>
</dbReference>
<name>Q5HRT1_STAEQ</name>
<dbReference type="AlphaFoldDB" id="Q5HRT1"/>
<dbReference type="KEGG" id="ser:SERP0112"/>
<evidence type="ECO:0000313" key="2">
    <source>
        <dbReference type="Proteomes" id="UP000000531"/>
    </source>
</evidence>
<keyword evidence="2" id="KW-1185">Reference proteome</keyword>
<gene>
    <name evidence="1" type="ordered locus">SERP0112</name>
</gene>
<dbReference type="Proteomes" id="UP000000531">
    <property type="component" value="Chromosome"/>
</dbReference>
<reference evidence="1 2" key="1">
    <citation type="journal article" date="2005" name="J. Bacteriol.">
        <title>Insights on evolution of virulence and resistance from the complete genome analysis of an early methicillin-resistant Staphylococcus aureus strain and a biofilm-producing methicillin-resistant Staphylococcus epidermidis strain.</title>
        <authorList>
            <person name="Gill S.R."/>
            <person name="Fouts D.E."/>
            <person name="Archer G.L."/>
            <person name="Mongodin E.F."/>
            <person name="Deboy R.T."/>
            <person name="Ravel J."/>
            <person name="Paulsen I.T."/>
            <person name="Kolonay J.F."/>
            <person name="Brinkac L."/>
            <person name="Beanan M."/>
            <person name="Dodson R.J."/>
            <person name="Daugherty S.C."/>
            <person name="Madupu R."/>
            <person name="Angiuoli S.V."/>
            <person name="Durkin A.S."/>
            <person name="Haft D.H."/>
            <person name="Vamathevan J."/>
            <person name="Khouri H."/>
            <person name="Utterback T."/>
            <person name="Lee C."/>
            <person name="Dimitrov G."/>
            <person name="Jiang L."/>
            <person name="Qin H."/>
            <person name="Weidman J."/>
            <person name="Tran K."/>
            <person name="Kang K."/>
            <person name="Hance I.R."/>
            <person name="Nelson K.E."/>
            <person name="Fraser C.M."/>
        </authorList>
    </citation>
    <scope>NUCLEOTIDE SEQUENCE [LARGE SCALE GENOMIC DNA]</scope>
    <source>
        <strain evidence="2">ATCC 35984 / RP62A</strain>
    </source>
</reference>
<evidence type="ECO:0000313" key="1">
    <source>
        <dbReference type="EMBL" id="AAW53554.1"/>
    </source>
</evidence>